<name>A0A0M8ZW04_9HYME</name>
<keyword evidence="3 10" id="KW-0716">Sensory transduction</keyword>
<keyword evidence="4 10" id="KW-0812">Transmembrane</keyword>
<comment type="similarity">
    <text evidence="10">Belongs to the insect chemoreceptor superfamily. Heteromeric odorant receptor channel (TC 1.A.69) family.</text>
</comment>
<evidence type="ECO:0000256" key="9">
    <source>
        <dbReference type="ARBA" id="ARBA00023224"/>
    </source>
</evidence>
<reference evidence="11 12" key="1">
    <citation type="submission" date="2015-07" db="EMBL/GenBank/DDBJ databases">
        <title>The genome of Melipona quadrifasciata.</title>
        <authorList>
            <person name="Pan H."/>
            <person name="Kapheim K."/>
        </authorList>
    </citation>
    <scope>NUCLEOTIDE SEQUENCE [LARGE SCALE GENOMIC DNA]</scope>
    <source>
        <strain evidence="11">0111107301</strain>
        <tissue evidence="11">Whole body</tissue>
    </source>
</reference>
<dbReference type="InterPro" id="IPR004117">
    <property type="entry name" value="7tm6_olfct_rcpt"/>
</dbReference>
<sequence>MFRNVTPEKAIAFVESIVALSHCWPLSSTATKSRIFRYKVLRSVLFLNSLLLLFPLSYAIYVHREDPVTFCKAVSLALAVVQIPLHSSFCINQYDRYQRLIEEMKSCCEKGNLHERRVFQQYVNKYGMYYAASAAWFYWTGSTVPIGTIFISDPFPTPAEYPFPVDSEPIRSIIFLQQSLVGLQCSSAMCINIFCALLMLFTAARFEILMNEIRTVNNVASFVKCVKKYYALKRYAKEVTNTARYTTLITLSISGIESVFAGIILIGRQPFAVKLQFISVCSTVLLGVFMCAWPADNLIHVSEDTMRAVYESKWYDQPLKIQKFILLMMIPQSPVVLRIRCIIPAFSLNYYCSFITNVMSMFTALRVVMYQDED</sequence>
<feature type="transmembrane region" description="Helical" evidence="10">
    <location>
        <begin position="73"/>
        <end position="91"/>
    </location>
</feature>
<organism evidence="11 12">
    <name type="scientific">Melipona quadrifasciata</name>
    <dbReference type="NCBI Taxonomy" id="166423"/>
    <lineage>
        <taxon>Eukaryota</taxon>
        <taxon>Metazoa</taxon>
        <taxon>Ecdysozoa</taxon>
        <taxon>Arthropoda</taxon>
        <taxon>Hexapoda</taxon>
        <taxon>Insecta</taxon>
        <taxon>Pterygota</taxon>
        <taxon>Neoptera</taxon>
        <taxon>Endopterygota</taxon>
        <taxon>Hymenoptera</taxon>
        <taxon>Apocrita</taxon>
        <taxon>Aculeata</taxon>
        <taxon>Apoidea</taxon>
        <taxon>Anthophila</taxon>
        <taxon>Apidae</taxon>
        <taxon>Melipona</taxon>
    </lineage>
</organism>
<feature type="transmembrane region" description="Helical" evidence="10">
    <location>
        <begin position="180"/>
        <end position="201"/>
    </location>
</feature>
<evidence type="ECO:0000313" key="12">
    <source>
        <dbReference type="Proteomes" id="UP000053105"/>
    </source>
</evidence>
<keyword evidence="9 10" id="KW-0807">Transducer</keyword>
<protein>
    <recommendedName>
        <fullName evidence="10">Odorant receptor</fullName>
    </recommendedName>
</protein>
<dbReference type="GO" id="GO:0004984">
    <property type="term" value="F:olfactory receptor activity"/>
    <property type="evidence" value="ECO:0007669"/>
    <property type="project" value="InterPro"/>
</dbReference>
<evidence type="ECO:0000313" key="11">
    <source>
        <dbReference type="EMBL" id="KOX71166.1"/>
    </source>
</evidence>
<dbReference type="AlphaFoldDB" id="A0A0M8ZW04"/>
<comment type="caution">
    <text evidence="10">Lacks conserved residue(s) required for the propagation of feature annotation.</text>
</comment>
<dbReference type="GO" id="GO:0005549">
    <property type="term" value="F:odorant binding"/>
    <property type="evidence" value="ECO:0007669"/>
    <property type="project" value="InterPro"/>
</dbReference>
<gene>
    <name evidence="11" type="ORF">WN51_04189</name>
</gene>
<dbReference type="Proteomes" id="UP000053105">
    <property type="component" value="Unassembled WGS sequence"/>
</dbReference>
<evidence type="ECO:0000256" key="6">
    <source>
        <dbReference type="ARBA" id="ARBA00022989"/>
    </source>
</evidence>
<comment type="subcellular location">
    <subcellularLocation>
        <location evidence="1 10">Cell membrane</location>
        <topology evidence="1 10">Multi-pass membrane protein</topology>
    </subcellularLocation>
</comment>
<keyword evidence="6 10" id="KW-1133">Transmembrane helix</keyword>
<evidence type="ECO:0000256" key="1">
    <source>
        <dbReference type="ARBA" id="ARBA00004651"/>
    </source>
</evidence>
<dbReference type="EMBL" id="KQ435845">
    <property type="protein sequence ID" value="KOX71166.1"/>
    <property type="molecule type" value="Genomic_DNA"/>
</dbReference>
<evidence type="ECO:0000256" key="4">
    <source>
        <dbReference type="ARBA" id="ARBA00022692"/>
    </source>
</evidence>
<evidence type="ECO:0000256" key="7">
    <source>
        <dbReference type="ARBA" id="ARBA00023136"/>
    </source>
</evidence>
<keyword evidence="2" id="KW-1003">Cell membrane</keyword>
<feature type="transmembrane region" description="Helical" evidence="10">
    <location>
        <begin position="350"/>
        <end position="369"/>
    </location>
</feature>
<evidence type="ECO:0000256" key="2">
    <source>
        <dbReference type="ARBA" id="ARBA00022475"/>
    </source>
</evidence>
<accession>A0A0M8ZW04</accession>
<feature type="transmembrane region" description="Helical" evidence="10">
    <location>
        <begin position="277"/>
        <end position="295"/>
    </location>
</feature>
<evidence type="ECO:0000256" key="3">
    <source>
        <dbReference type="ARBA" id="ARBA00022606"/>
    </source>
</evidence>
<dbReference type="OrthoDB" id="8185860at2759"/>
<dbReference type="PANTHER" id="PTHR21137:SF35">
    <property type="entry name" value="ODORANT RECEPTOR 19A-RELATED"/>
    <property type="match status" value="1"/>
</dbReference>
<proteinExistence type="inferred from homology"/>
<feature type="transmembrane region" description="Helical" evidence="10">
    <location>
        <begin position="245"/>
        <end position="265"/>
    </location>
</feature>
<dbReference type="PANTHER" id="PTHR21137">
    <property type="entry name" value="ODORANT RECEPTOR"/>
    <property type="match status" value="1"/>
</dbReference>
<evidence type="ECO:0000256" key="5">
    <source>
        <dbReference type="ARBA" id="ARBA00022725"/>
    </source>
</evidence>
<dbReference type="GO" id="GO:0005886">
    <property type="term" value="C:plasma membrane"/>
    <property type="evidence" value="ECO:0007669"/>
    <property type="project" value="UniProtKB-SubCell"/>
</dbReference>
<keyword evidence="5 10" id="KW-0552">Olfaction</keyword>
<keyword evidence="7 10" id="KW-0472">Membrane</keyword>
<feature type="transmembrane region" description="Helical" evidence="10">
    <location>
        <begin position="40"/>
        <end position="61"/>
    </location>
</feature>
<dbReference type="Pfam" id="PF02949">
    <property type="entry name" value="7tm_6"/>
    <property type="match status" value="1"/>
</dbReference>
<keyword evidence="12" id="KW-1185">Reference proteome</keyword>
<evidence type="ECO:0000256" key="8">
    <source>
        <dbReference type="ARBA" id="ARBA00023170"/>
    </source>
</evidence>
<keyword evidence="8 10" id="KW-0675">Receptor</keyword>
<dbReference type="GO" id="GO:0007165">
    <property type="term" value="P:signal transduction"/>
    <property type="evidence" value="ECO:0007669"/>
    <property type="project" value="UniProtKB-KW"/>
</dbReference>
<evidence type="ECO:0000256" key="10">
    <source>
        <dbReference type="RuleBase" id="RU351113"/>
    </source>
</evidence>